<keyword evidence="3" id="KW-1185">Reference proteome</keyword>
<name>A0AAV0AT58_PHAPC</name>
<dbReference type="EMBL" id="CALTRL010001137">
    <property type="protein sequence ID" value="CAH7671128.1"/>
    <property type="molecule type" value="Genomic_DNA"/>
</dbReference>
<comment type="caution">
    <text evidence="2">The sequence shown here is derived from an EMBL/GenBank/DDBJ whole genome shotgun (WGS) entry which is preliminary data.</text>
</comment>
<feature type="region of interest" description="Disordered" evidence="1">
    <location>
        <begin position="247"/>
        <end position="279"/>
    </location>
</feature>
<dbReference type="Proteomes" id="UP001153365">
    <property type="component" value="Unassembled WGS sequence"/>
</dbReference>
<reference evidence="2" key="1">
    <citation type="submission" date="2022-06" db="EMBL/GenBank/DDBJ databases">
        <authorList>
            <consortium name="SYNGENTA / RWTH Aachen University"/>
        </authorList>
    </citation>
    <scope>NUCLEOTIDE SEQUENCE</scope>
</reference>
<accession>A0AAV0AT58</accession>
<feature type="compositionally biased region" description="Polar residues" evidence="1">
    <location>
        <begin position="259"/>
        <end position="279"/>
    </location>
</feature>
<feature type="compositionally biased region" description="Basic and acidic residues" evidence="1">
    <location>
        <begin position="247"/>
        <end position="258"/>
    </location>
</feature>
<sequence>MTRSQNSSQKREKESSLGPFIEKLPNGMGWMKVNNFRACKHCRQSHIKCRRVLTSPSRKAQTPIEQDERGSNMCLTLDAELLRRKLQWLLYAPSRFRKRSSPMSWLEADDSKIKISRRVETSNVSVHEASTSASKNLKFVDPGVSSPQLSNPSQFMLGGSKDWAYEPSQRKKRKLQRSKVECPLPRRKKNNINSKVKTKNSTDNPMNLSFDQKAMVDSSTSFNEGIISKNEEFPNWKDLRDTENFSSRPKEWKFKGENTADSQSSISVGSYTRSPSLETSDGNEFIDNTRIGSNQWFNYKAKNSEKSSCQNFKTCQLPSLKKLFTDQIFILPPISNLF</sequence>
<evidence type="ECO:0000256" key="1">
    <source>
        <dbReference type="SAM" id="MobiDB-lite"/>
    </source>
</evidence>
<proteinExistence type="predicted"/>
<feature type="region of interest" description="Disordered" evidence="1">
    <location>
        <begin position="1"/>
        <end position="20"/>
    </location>
</feature>
<evidence type="ECO:0000313" key="2">
    <source>
        <dbReference type="EMBL" id="CAH7671128.1"/>
    </source>
</evidence>
<organism evidence="2 3">
    <name type="scientific">Phakopsora pachyrhizi</name>
    <name type="common">Asian soybean rust disease fungus</name>
    <dbReference type="NCBI Taxonomy" id="170000"/>
    <lineage>
        <taxon>Eukaryota</taxon>
        <taxon>Fungi</taxon>
        <taxon>Dikarya</taxon>
        <taxon>Basidiomycota</taxon>
        <taxon>Pucciniomycotina</taxon>
        <taxon>Pucciniomycetes</taxon>
        <taxon>Pucciniales</taxon>
        <taxon>Phakopsoraceae</taxon>
        <taxon>Phakopsora</taxon>
    </lineage>
</organism>
<gene>
    <name evidence="2" type="ORF">PPACK8108_LOCUS5890</name>
</gene>
<evidence type="ECO:0000313" key="3">
    <source>
        <dbReference type="Proteomes" id="UP001153365"/>
    </source>
</evidence>
<protein>
    <submittedName>
        <fullName evidence="2">Expressed protein</fullName>
    </submittedName>
</protein>
<dbReference type="AlphaFoldDB" id="A0AAV0AT58"/>